<feature type="transmembrane region" description="Helical" evidence="6">
    <location>
        <begin position="282"/>
        <end position="313"/>
    </location>
</feature>
<feature type="transmembrane region" description="Helical" evidence="6">
    <location>
        <begin position="210"/>
        <end position="232"/>
    </location>
</feature>
<evidence type="ECO:0000256" key="6">
    <source>
        <dbReference type="SAM" id="Phobius"/>
    </source>
</evidence>
<accession>A0A261VR82</accession>
<evidence type="ECO:0000256" key="4">
    <source>
        <dbReference type="ARBA" id="ARBA00022989"/>
    </source>
</evidence>
<evidence type="ECO:0000256" key="3">
    <source>
        <dbReference type="ARBA" id="ARBA00022692"/>
    </source>
</evidence>
<feature type="transmembrane region" description="Helical" evidence="6">
    <location>
        <begin position="176"/>
        <end position="198"/>
    </location>
</feature>
<keyword evidence="5 6" id="KW-0472">Membrane</keyword>
<gene>
    <name evidence="7" type="ORF">CAL24_11065</name>
</gene>
<evidence type="ECO:0000313" key="8">
    <source>
        <dbReference type="Proteomes" id="UP000215633"/>
    </source>
</evidence>
<dbReference type="PANTHER" id="PTHR39087:SF2">
    <property type="entry name" value="UPF0104 MEMBRANE PROTEIN MJ1595"/>
    <property type="match status" value="1"/>
</dbReference>
<keyword evidence="2" id="KW-1003">Cell membrane</keyword>
<comment type="subcellular location">
    <subcellularLocation>
        <location evidence="1">Cell membrane</location>
        <topology evidence="1">Multi-pass membrane protein</topology>
    </subcellularLocation>
</comment>
<keyword evidence="3 6" id="KW-0812">Transmembrane</keyword>
<dbReference type="GO" id="GO:0005886">
    <property type="term" value="C:plasma membrane"/>
    <property type="evidence" value="ECO:0007669"/>
    <property type="project" value="UniProtKB-SubCell"/>
</dbReference>
<feature type="transmembrane region" description="Helical" evidence="6">
    <location>
        <begin position="130"/>
        <end position="156"/>
    </location>
</feature>
<evidence type="ECO:0000313" key="7">
    <source>
        <dbReference type="EMBL" id="OZI75753.1"/>
    </source>
</evidence>
<feature type="transmembrane region" description="Helical" evidence="6">
    <location>
        <begin position="252"/>
        <end position="275"/>
    </location>
</feature>
<dbReference type="EMBL" id="NEVT01000006">
    <property type="protein sequence ID" value="OZI75753.1"/>
    <property type="molecule type" value="Genomic_DNA"/>
</dbReference>
<keyword evidence="8" id="KW-1185">Reference proteome</keyword>
<keyword evidence="4 6" id="KW-1133">Transmembrane helix</keyword>
<evidence type="ECO:0000256" key="1">
    <source>
        <dbReference type="ARBA" id="ARBA00004651"/>
    </source>
</evidence>
<evidence type="ECO:0000256" key="5">
    <source>
        <dbReference type="ARBA" id="ARBA00023136"/>
    </source>
</evidence>
<sequence>MCCIAFPPGPAACRRALPACSGWIPPSPPWIPRNRAMTDIDTVRPAWRTAWRGTRRFWRRTRRVWTGLFMVAAIVLLVQLARDVQWHEVWQVLQRMSNTALLESACLVPVAYVAYSAFDLIGRAYTGHRLGAATTMAVAFVSYAINVNLGALIGGVGLRFRLYGKLGLRVSVISKILAMSIFTNWLGYLWLFGVLFTLHQAPTAWHLSSLALEIAGGAMLVAASAYLVLCAVSRRRHLHLAGRHIPLPSLRLALLQCITAVLCWGAIAGILYLLFERQVSYTLVLAALLISSIAGALVHIPGGLGVLEAVFVTMLASEVPQSQVLGTLLAYRALYYLAPLAVALVAYAALEARLRRGGARRAAAS</sequence>
<reference evidence="8" key="1">
    <citation type="submission" date="2017-05" db="EMBL/GenBank/DDBJ databases">
        <title>Complete and WGS of Bordetella genogroups.</title>
        <authorList>
            <person name="Spilker T."/>
            <person name="Lipuma J."/>
        </authorList>
    </citation>
    <scope>NUCLEOTIDE SEQUENCE [LARGE SCALE GENOMIC DNA]</scope>
    <source>
        <strain evidence="8">AU8256</strain>
    </source>
</reference>
<protein>
    <recommendedName>
        <fullName evidence="9">Lysylphosphatidylglycerol synthetase family protein</fullName>
    </recommendedName>
</protein>
<dbReference type="InterPro" id="IPR022791">
    <property type="entry name" value="L-PG_synthase/AglD"/>
</dbReference>
<comment type="caution">
    <text evidence="7">The sequence shown here is derived from an EMBL/GenBank/DDBJ whole genome shotgun (WGS) entry which is preliminary data.</text>
</comment>
<dbReference type="AlphaFoldDB" id="A0A261VR82"/>
<dbReference type="Pfam" id="PF03706">
    <property type="entry name" value="LPG_synthase_TM"/>
    <property type="match status" value="1"/>
</dbReference>
<feature type="transmembrane region" description="Helical" evidence="6">
    <location>
        <begin position="333"/>
        <end position="350"/>
    </location>
</feature>
<evidence type="ECO:0000256" key="2">
    <source>
        <dbReference type="ARBA" id="ARBA00022475"/>
    </source>
</evidence>
<name>A0A261VR82_9BORD</name>
<feature type="transmembrane region" description="Helical" evidence="6">
    <location>
        <begin position="64"/>
        <end position="81"/>
    </location>
</feature>
<evidence type="ECO:0008006" key="9">
    <source>
        <dbReference type="Google" id="ProtNLM"/>
    </source>
</evidence>
<organism evidence="7 8">
    <name type="scientific">Bordetella genomosp. 2</name>
    <dbReference type="NCBI Taxonomy" id="1983456"/>
    <lineage>
        <taxon>Bacteria</taxon>
        <taxon>Pseudomonadati</taxon>
        <taxon>Pseudomonadota</taxon>
        <taxon>Betaproteobacteria</taxon>
        <taxon>Burkholderiales</taxon>
        <taxon>Alcaligenaceae</taxon>
        <taxon>Bordetella</taxon>
    </lineage>
</organism>
<feature type="transmembrane region" description="Helical" evidence="6">
    <location>
        <begin position="101"/>
        <end position="118"/>
    </location>
</feature>
<proteinExistence type="predicted"/>
<dbReference type="Proteomes" id="UP000215633">
    <property type="component" value="Unassembled WGS sequence"/>
</dbReference>
<dbReference type="PANTHER" id="PTHR39087">
    <property type="entry name" value="UPF0104 MEMBRANE PROTEIN MJ1595"/>
    <property type="match status" value="1"/>
</dbReference>